<evidence type="ECO:0000256" key="3">
    <source>
        <dbReference type="ARBA" id="ARBA00022840"/>
    </source>
</evidence>
<evidence type="ECO:0000256" key="2">
    <source>
        <dbReference type="ARBA" id="ARBA00022741"/>
    </source>
</evidence>
<organism evidence="5 6">
    <name type="scientific">Desulfovibrio desulfuricans</name>
    <dbReference type="NCBI Taxonomy" id="876"/>
    <lineage>
        <taxon>Bacteria</taxon>
        <taxon>Pseudomonadati</taxon>
        <taxon>Thermodesulfobacteriota</taxon>
        <taxon>Desulfovibrionia</taxon>
        <taxon>Desulfovibrionales</taxon>
        <taxon>Desulfovibrionaceae</taxon>
        <taxon>Desulfovibrio</taxon>
    </lineage>
</organism>
<dbReference type="InterPro" id="IPR037171">
    <property type="entry name" value="NagB/RpiA_transferase-like"/>
</dbReference>
<dbReference type="RefSeq" id="WP_072311140.1">
    <property type="nucleotide sequence ID" value="NZ_FPIW01000003.1"/>
</dbReference>
<dbReference type="Proteomes" id="UP000182680">
    <property type="component" value="Unassembled WGS sequence"/>
</dbReference>
<dbReference type="Pfam" id="PF01812">
    <property type="entry name" value="5-FTHF_cyc-lig"/>
    <property type="match status" value="1"/>
</dbReference>
<reference evidence="6" key="1">
    <citation type="submission" date="2016-11" db="EMBL/GenBank/DDBJ databases">
        <authorList>
            <person name="Jaros S."/>
            <person name="Januszkiewicz K."/>
            <person name="Wedrychowicz H."/>
        </authorList>
    </citation>
    <scope>NUCLEOTIDE SEQUENCE [LARGE SCALE GENOMIC DNA]</scope>
    <source>
        <strain evidence="6">DSM 7057</strain>
    </source>
</reference>
<gene>
    <name evidence="5" type="ORF">SAMN02910291_00234</name>
</gene>
<dbReference type="SUPFAM" id="SSF100950">
    <property type="entry name" value="NagB/RpiA/CoA transferase-like"/>
    <property type="match status" value="1"/>
</dbReference>
<name>A0AA94L191_DESDE</name>
<dbReference type="GO" id="GO:0030272">
    <property type="term" value="F:5-formyltetrahydrofolate cyclo-ligase activity"/>
    <property type="evidence" value="ECO:0007669"/>
    <property type="project" value="TreeGrafter"/>
</dbReference>
<accession>A0AA94L191</accession>
<dbReference type="EMBL" id="FPIW01000003">
    <property type="protein sequence ID" value="SFW16994.1"/>
    <property type="molecule type" value="Genomic_DNA"/>
</dbReference>
<dbReference type="AlphaFoldDB" id="A0AA94L191"/>
<feature type="region of interest" description="Disordered" evidence="4">
    <location>
        <begin position="1"/>
        <end position="53"/>
    </location>
</feature>
<dbReference type="PANTHER" id="PTHR23407">
    <property type="entry name" value="ATPASE INHIBITOR/5-FORMYLTETRAHYDROFOLATE CYCLO-LIGASE"/>
    <property type="match status" value="1"/>
</dbReference>
<comment type="similarity">
    <text evidence="1">Belongs to the 5-formyltetrahydrofolate cyclo-ligase family.</text>
</comment>
<dbReference type="GO" id="GO:0009396">
    <property type="term" value="P:folic acid-containing compound biosynthetic process"/>
    <property type="evidence" value="ECO:0007669"/>
    <property type="project" value="TreeGrafter"/>
</dbReference>
<dbReference type="InterPro" id="IPR002698">
    <property type="entry name" value="FTHF_cligase"/>
</dbReference>
<dbReference type="GO" id="GO:0035999">
    <property type="term" value="P:tetrahydrofolate interconversion"/>
    <property type="evidence" value="ECO:0007669"/>
    <property type="project" value="TreeGrafter"/>
</dbReference>
<dbReference type="GO" id="GO:0005524">
    <property type="term" value="F:ATP binding"/>
    <property type="evidence" value="ECO:0007669"/>
    <property type="project" value="UniProtKB-KW"/>
</dbReference>
<protein>
    <submittedName>
        <fullName evidence="5">5-formyltetrahydrofolate cyclo-ligase</fullName>
    </submittedName>
</protein>
<sequence>MSEKNTDHGPCGRCTRPQSGHPGQDARLSGARPGQPASQLDAEQGEAPAASKQRLRERMGRLRREQPVELAERRARAAQERLLDSPCWKQADCVALYVGIKDELGTSRLLEHAWSIGRLVWLPRVRRGSRGIMDFVACTGRDQLRSGPFGLLEPDAALPGVGPEDISARAARNDATAGQATAGSAAMGSPPFLPDLMVIPGLAFDVSGGRLGYGGGYYDRFLQAGLDCPRVGLCFDFQLVSALPLDPWDQRVHHVCTEERLLCP</sequence>
<keyword evidence="3" id="KW-0067">ATP-binding</keyword>
<dbReference type="PANTHER" id="PTHR23407:SF1">
    <property type="entry name" value="5-FORMYLTETRAHYDROFOLATE CYCLO-LIGASE"/>
    <property type="match status" value="1"/>
</dbReference>
<dbReference type="Gene3D" id="3.40.50.10420">
    <property type="entry name" value="NagB/RpiA/CoA transferase-like"/>
    <property type="match status" value="1"/>
</dbReference>
<evidence type="ECO:0000313" key="5">
    <source>
        <dbReference type="EMBL" id="SFW16994.1"/>
    </source>
</evidence>
<keyword evidence="2" id="KW-0547">Nucleotide-binding</keyword>
<comment type="caution">
    <text evidence="5">The sequence shown here is derived from an EMBL/GenBank/DDBJ whole genome shotgun (WGS) entry which is preliminary data.</text>
</comment>
<dbReference type="InterPro" id="IPR024185">
    <property type="entry name" value="FTHF_cligase-like_sf"/>
</dbReference>
<evidence type="ECO:0000256" key="4">
    <source>
        <dbReference type="SAM" id="MobiDB-lite"/>
    </source>
</evidence>
<proteinExistence type="inferred from homology"/>
<evidence type="ECO:0000313" key="6">
    <source>
        <dbReference type="Proteomes" id="UP000182680"/>
    </source>
</evidence>
<evidence type="ECO:0000256" key="1">
    <source>
        <dbReference type="ARBA" id="ARBA00010638"/>
    </source>
</evidence>